<dbReference type="GO" id="GO:0050852">
    <property type="term" value="P:T cell receptor signaling pathway"/>
    <property type="evidence" value="ECO:0007669"/>
    <property type="project" value="TreeGrafter"/>
</dbReference>
<keyword evidence="8" id="KW-1133">Transmembrane helix</keyword>
<dbReference type="Pfam" id="PF11628">
    <property type="entry name" value="TCR_zetazeta"/>
    <property type="match status" value="1"/>
</dbReference>
<comment type="subcellular location">
    <subcellularLocation>
        <location evidence="1">Cell membrane</location>
        <topology evidence="1">Single-pass type I membrane protein</topology>
    </subcellularLocation>
</comment>
<sequence>MDKLMTGVILLFVLPVPVSCIEGFFAEPVMCYFLDGILMIYCIVATVFFFREKFSYKPSVAVVVSEENGGIYQELERPKDADPYEVLEPSKRKKKAAKKKKSESTRPEEKDKDPYESLIIPAPLPPKSPQ</sequence>
<dbReference type="InterPro" id="IPR024128">
    <property type="entry name" value="T-cell_CD3_zeta"/>
</dbReference>
<reference evidence="10" key="2">
    <citation type="submission" date="2025-09" db="UniProtKB">
        <authorList>
            <consortium name="Ensembl"/>
        </authorList>
    </citation>
    <scope>IDENTIFICATION</scope>
</reference>
<dbReference type="GO" id="GO:0002250">
    <property type="term" value="P:adaptive immune response"/>
    <property type="evidence" value="ECO:0007669"/>
    <property type="project" value="UniProtKB-KW"/>
</dbReference>
<feature type="signal peptide" evidence="9">
    <location>
        <begin position="1"/>
        <end position="20"/>
    </location>
</feature>
<keyword evidence="9" id="KW-0732">Signal</keyword>
<keyword evidence="2" id="KW-1003">Cell membrane</keyword>
<reference evidence="10" key="1">
    <citation type="submission" date="2025-08" db="UniProtKB">
        <authorList>
            <consortium name="Ensembl"/>
        </authorList>
    </citation>
    <scope>IDENTIFICATION</scope>
</reference>
<evidence type="ECO:0000256" key="9">
    <source>
        <dbReference type="SAM" id="SignalP"/>
    </source>
</evidence>
<dbReference type="OMA" id="MIYCIVA"/>
<proteinExistence type="predicted"/>
<feature type="compositionally biased region" description="Basic and acidic residues" evidence="7">
    <location>
        <begin position="102"/>
        <end position="115"/>
    </location>
</feature>
<evidence type="ECO:0000256" key="6">
    <source>
        <dbReference type="ARBA" id="ARBA00023170"/>
    </source>
</evidence>
<evidence type="ECO:0000256" key="7">
    <source>
        <dbReference type="SAM" id="MobiDB-lite"/>
    </source>
</evidence>
<dbReference type="RefSeq" id="XP_022596537.1">
    <property type="nucleotide sequence ID" value="XM_022740816.1"/>
</dbReference>
<evidence type="ECO:0000256" key="5">
    <source>
        <dbReference type="ARBA" id="ARBA00023130"/>
    </source>
</evidence>
<evidence type="ECO:0000256" key="1">
    <source>
        <dbReference type="ARBA" id="ARBA00004251"/>
    </source>
</evidence>
<keyword evidence="8" id="KW-0472">Membrane</keyword>
<accession>A0A3B4TQD4</accession>
<keyword evidence="11" id="KW-1185">Reference proteome</keyword>
<dbReference type="GO" id="GO:0042105">
    <property type="term" value="C:alpha-beta T cell receptor complex"/>
    <property type="evidence" value="ECO:0007669"/>
    <property type="project" value="TreeGrafter"/>
</dbReference>
<feature type="compositionally biased region" description="Basic residues" evidence="7">
    <location>
        <begin position="91"/>
        <end position="101"/>
    </location>
</feature>
<evidence type="ECO:0000313" key="11">
    <source>
        <dbReference type="Proteomes" id="UP000261420"/>
    </source>
</evidence>
<keyword evidence="8" id="KW-0812">Transmembrane</keyword>
<evidence type="ECO:0000313" key="10">
    <source>
        <dbReference type="Ensembl" id="ENSSDUP00000008247.1"/>
    </source>
</evidence>
<dbReference type="GeneTree" id="ENSGT00940000177034"/>
<evidence type="ECO:0000256" key="2">
    <source>
        <dbReference type="ARBA" id="ARBA00022475"/>
    </source>
</evidence>
<dbReference type="AlphaFoldDB" id="A0A3B4TQD4"/>
<evidence type="ECO:0000256" key="3">
    <source>
        <dbReference type="ARBA" id="ARBA00022553"/>
    </source>
</evidence>
<dbReference type="GeneID" id="111218485"/>
<keyword evidence="3" id="KW-0597">Phosphoprotein</keyword>
<evidence type="ECO:0000256" key="8">
    <source>
        <dbReference type="SAM" id="Phobius"/>
    </source>
</evidence>
<protein>
    <submittedName>
        <fullName evidence="10">T-cell surface glycoprotein CD3 zeta chain-like</fullName>
    </submittedName>
</protein>
<keyword evidence="6" id="KW-0675">Receptor</keyword>
<dbReference type="Proteomes" id="UP000261420">
    <property type="component" value="Unplaced"/>
</dbReference>
<feature type="transmembrane region" description="Helical" evidence="8">
    <location>
        <begin position="30"/>
        <end position="50"/>
    </location>
</feature>
<dbReference type="PANTHER" id="PTHR10035:SF2">
    <property type="entry name" value="T-CELL SURFACE GLYCOPROTEIN CD3 ZETA CHAIN"/>
    <property type="match status" value="1"/>
</dbReference>
<organism evidence="10 11">
    <name type="scientific">Seriola dumerili</name>
    <name type="common">Greater amberjack</name>
    <name type="synonym">Caranx dumerili</name>
    <dbReference type="NCBI Taxonomy" id="41447"/>
    <lineage>
        <taxon>Eukaryota</taxon>
        <taxon>Metazoa</taxon>
        <taxon>Chordata</taxon>
        <taxon>Craniata</taxon>
        <taxon>Vertebrata</taxon>
        <taxon>Euteleostomi</taxon>
        <taxon>Actinopterygii</taxon>
        <taxon>Neopterygii</taxon>
        <taxon>Teleostei</taxon>
        <taxon>Neoteleostei</taxon>
        <taxon>Acanthomorphata</taxon>
        <taxon>Carangaria</taxon>
        <taxon>Carangiformes</taxon>
        <taxon>Carangidae</taxon>
        <taxon>Seriola</taxon>
    </lineage>
</organism>
<evidence type="ECO:0000256" key="4">
    <source>
        <dbReference type="ARBA" id="ARBA00022859"/>
    </source>
</evidence>
<feature type="region of interest" description="Disordered" evidence="7">
    <location>
        <begin position="80"/>
        <end position="130"/>
    </location>
</feature>
<dbReference type="Ensembl" id="ENSSDUT00000008397.1">
    <property type="protein sequence ID" value="ENSSDUP00000008247.1"/>
    <property type="gene ID" value="ENSSDUG00000006057.1"/>
</dbReference>
<name>A0A3B4TQD4_SERDU</name>
<dbReference type="PANTHER" id="PTHR10035">
    <property type="entry name" value="T-CELL SURFACE GLYCOPROTEIN CD3 ZETA CHAIN"/>
    <property type="match status" value="1"/>
</dbReference>
<dbReference type="KEGG" id="sdu:111218485"/>
<feature type="chain" id="PRO_5017199658" evidence="9">
    <location>
        <begin position="21"/>
        <end position="130"/>
    </location>
</feature>
<keyword evidence="5" id="KW-1064">Adaptive immunity</keyword>
<keyword evidence="4" id="KW-0391">Immunity</keyword>
<dbReference type="InterPro" id="IPR021663">
    <property type="entry name" value="CD3_zeta/IgE_Fc_rcpt_gamma"/>
</dbReference>